<reference evidence="1" key="1">
    <citation type="journal article" date="2022" name="bioRxiv">
        <title>Sequencing and chromosome-scale assembly of the giantPleurodeles waltlgenome.</title>
        <authorList>
            <person name="Brown T."/>
            <person name="Elewa A."/>
            <person name="Iarovenko S."/>
            <person name="Subramanian E."/>
            <person name="Araus A.J."/>
            <person name="Petzold A."/>
            <person name="Susuki M."/>
            <person name="Suzuki K.-i.T."/>
            <person name="Hayashi T."/>
            <person name="Toyoda A."/>
            <person name="Oliveira C."/>
            <person name="Osipova E."/>
            <person name="Leigh N.D."/>
            <person name="Simon A."/>
            <person name="Yun M.H."/>
        </authorList>
    </citation>
    <scope>NUCLEOTIDE SEQUENCE</scope>
    <source>
        <strain evidence="1">20211129_DDA</strain>
        <tissue evidence="1">Liver</tissue>
    </source>
</reference>
<evidence type="ECO:0000313" key="1">
    <source>
        <dbReference type="EMBL" id="KAJ1145396.1"/>
    </source>
</evidence>
<organism evidence="1 2">
    <name type="scientific">Pleurodeles waltl</name>
    <name type="common">Iberian ribbed newt</name>
    <dbReference type="NCBI Taxonomy" id="8319"/>
    <lineage>
        <taxon>Eukaryota</taxon>
        <taxon>Metazoa</taxon>
        <taxon>Chordata</taxon>
        <taxon>Craniata</taxon>
        <taxon>Vertebrata</taxon>
        <taxon>Euteleostomi</taxon>
        <taxon>Amphibia</taxon>
        <taxon>Batrachia</taxon>
        <taxon>Caudata</taxon>
        <taxon>Salamandroidea</taxon>
        <taxon>Salamandridae</taxon>
        <taxon>Pleurodelinae</taxon>
        <taxon>Pleurodeles</taxon>
    </lineage>
</organism>
<dbReference type="Proteomes" id="UP001066276">
    <property type="component" value="Chromosome 6"/>
</dbReference>
<accession>A0AAV7QYE1</accession>
<comment type="caution">
    <text evidence="1">The sequence shown here is derived from an EMBL/GenBank/DDBJ whole genome shotgun (WGS) entry which is preliminary data.</text>
</comment>
<name>A0AAV7QYE1_PLEWA</name>
<sequence>MIEFLEEWVEYSLTNEAHVADFMGDISSTSPHLASAQDVIDDSAFRDGQLTHISQCFEVNKYLAAMQAVEWNFKVVTRGHCLQNIAGVRGELAAALKAADDSVTTLENCHLTDDATQQALIQTKKTQAEMVEQFRCINFATYTALMHTTRDKPGCLRAWLVRPETKSPTVIEI</sequence>
<dbReference type="AlphaFoldDB" id="A0AAV7QYE1"/>
<protein>
    <submittedName>
        <fullName evidence="1">Uncharacterized protein</fullName>
    </submittedName>
</protein>
<dbReference type="EMBL" id="JANPWB010000010">
    <property type="protein sequence ID" value="KAJ1145396.1"/>
    <property type="molecule type" value="Genomic_DNA"/>
</dbReference>
<gene>
    <name evidence="1" type="ORF">NDU88_011683</name>
</gene>
<keyword evidence="2" id="KW-1185">Reference proteome</keyword>
<evidence type="ECO:0000313" key="2">
    <source>
        <dbReference type="Proteomes" id="UP001066276"/>
    </source>
</evidence>
<proteinExistence type="predicted"/>